<dbReference type="GO" id="GO:0005829">
    <property type="term" value="C:cytosol"/>
    <property type="evidence" value="ECO:0007669"/>
    <property type="project" value="TreeGrafter"/>
</dbReference>
<dbReference type="GO" id="GO:0008360">
    <property type="term" value="P:regulation of cell shape"/>
    <property type="evidence" value="ECO:0007669"/>
    <property type="project" value="UniProtKB-KW"/>
</dbReference>
<dbReference type="InterPro" id="IPR006094">
    <property type="entry name" value="Oxid_FAD_bind_N"/>
</dbReference>
<organism evidence="18 19">
    <name type="scientific">Melghirimyces profundicolus</name>
    <dbReference type="NCBI Taxonomy" id="1242148"/>
    <lineage>
        <taxon>Bacteria</taxon>
        <taxon>Bacillati</taxon>
        <taxon>Bacillota</taxon>
        <taxon>Bacilli</taxon>
        <taxon>Bacillales</taxon>
        <taxon>Thermoactinomycetaceae</taxon>
        <taxon>Melghirimyces</taxon>
    </lineage>
</organism>
<dbReference type="GO" id="GO:0008762">
    <property type="term" value="F:UDP-N-acetylmuramate dehydrogenase activity"/>
    <property type="evidence" value="ECO:0007669"/>
    <property type="project" value="UniProtKB-UniRule"/>
</dbReference>
<dbReference type="Gene3D" id="3.30.465.10">
    <property type="match status" value="1"/>
</dbReference>
<dbReference type="GO" id="GO:0051301">
    <property type="term" value="P:cell division"/>
    <property type="evidence" value="ECO:0007669"/>
    <property type="project" value="UniProtKB-KW"/>
</dbReference>
<keyword evidence="9 16" id="KW-0521">NADP</keyword>
<reference evidence="18 19" key="1">
    <citation type="submission" date="2018-04" db="EMBL/GenBank/DDBJ databases">
        <title>Genomic Encyclopedia of Archaeal and Bacterial Type Strains, Phase II (KMG-II): from individual species to whole genera.</title>
        <authorList>
            <person name="Goeker M."/>
        </authorList>
    </citation>
    <scope>NUCLEOTIDE SEQUENCE [LARGE SCALE GENOMIC DNA]</scope>
    <source>
        <strain evidence="18 19">DSM 45787</strain>
    </source>
</reference>
<dbReference type="EC" id="1.3.1.98" evidence="16"/>
<dbReference type="InterPro" id="IPR016166">
    <property type="entry name" value="FAD-bd_PCMH"/>
</dbReference>
<comment type="caution">
    <text evidence="18">The sequence shown here is derived from an EMBL/GenBank/DDBJ whole genome shotgun (WGS) entry which is preliminary data.</text>
</comment>
<dbReference type="PROSITE" id="PS51387">
    <property type="entry name" value="FAD_PCMH"/>
    <property type="match status" value="1"/>
</dbReference>
<evidence type="ECO:0000256" key="6">
    <source>
        <dbReference type="ARBA" id="ARBA00022618"/>
    </source>
</evidence>
<comment type="similarity">
    <text evidence="16">Belongs to the MurB family.</text>
</comment>
<keyword evidence="14 16" id="KW-0961">Cell wall biogenesis/degradation</keyword>
<evidence type="ECO:0000256" key="3">
    <source>
        <dbReference type="ARBA" id="ARBA00004496"/>
    </source>
</evidence>
<evidence type="ECO:0000256" key="1">
    <source>
        <dbReference type="ARBA" id="ARBA00001974"/>
    </source>
</evidence>
<feature type="domain" description="FAD-binding PCMH-type" evidence="17">
    <location>
        <begin position="30"/>
        <end position="196"/>
    </location>
</feature>
<name>A0A2T6B598_9BACL</name>
<evidence type="ECO:0000313" key="19">
    <source>
        <dbReference type="Proteomes" id="UP000244240"/>
    </source>
</evidence>
<dbReference type="Gene3D" id="3.90.78.10">
    <property type="entry name" value="UDP-N-acetylenolpyruvoylglucosamine reductase, C-terminal domain"/>
    <property type="match status" value="1"/>
</dbReference>
<evidence type="ECO:0000256" key="5">
    <source>
        <dbReference type="ARBA" id="ARBA00022490"/>
    </source>
</evidence>
<dbReference type="Proteomes" id="UP000244240">
    <property type="component" value="Unassembled WGS sequence"/>
</dbReference>
<evidence type="ECO:0000256" key="12">
    <source>
        <dbReference type="ARBA" id="ARBA00023002"/>
    </source>
</evidence>
<comment type="cofactor">
    <cofactor evidence="1 16">
        <name>FAD</name>
        <dbReference type="ChEBI" id="CHEBI:57692"/>
    </cofactor>
</comment>
<dbReference type="PANTHER" id="PTHR21071">
    <property type="entry name" value="UDP-N-ACETYLENOLPYRUVOYLGLUCOSAMINE REDUCTASE"/>
    <property type="match status" value="1"/>
</dbReference>
<feature type="active site" evidence="16">
    <location>
        <position position="295"/>
    </location>
</feature>
<keyword evidence="11 16" id="KW-0573">Peptidoglycan synthesis</keyword>
<comment type="subcellular location">
    <subcellularLocation>
        <location evidence="3 16">Cytoplasm</location>
    </subcellularLocation>
</comment>
<proteinExistence type="inferred from homology"/>
<feature type="active site" evidence="16">
    <location>
        <position position="174"/>
    </location>
</feature>
<feature type="active site" description="Proton donor" evidence="16">
    <location>
        <position position="225"/>
    </location>
</feature>
<keyword evidence="12 16" id="KW-0560">Oxidoreductase</keyword>
<evidence type="ECO:0000256" key="2">
    <source>
        <dbReference type="ARBA" id="ARBA00003921"/>
    </source>
</evidence>
<evidence type="ECO:0000313" key="18">
    <source>
        <dbReference type="EMBL" id="PTX51234.1"/>
    </source>
</evidence>
<comment type="pathway">
    <text evidence="4 16">Cell wall biogenesis; peptidoglycan biosynthesis.</text>
</comment>
<dbReference type="InterPro" id="IPR036635">
    <property type="entry name" value="MurB_C_sf"/>
</dbReference>
<evidence type="ECO:0000256" key="13">
    <source>
        <dbReference type="ARBA" id="ARBA00023306"/>
    </source>
</evidence>
<evidence type="ECO:0000256" key="10">
    <source>
        <dbReference type="ARBA" id="ARBA00022960"/>
    </source>
</evidence>
<dbReference type="InterPro" id="IPR036318">
    <property type="entry name" value="FAD-bd_PCMH-like_sf"/>
</dbReference>
<accession>A0A2T6B598</accession>
<dbReference type="NCBIfam" id="NF010480">
    <property type="entry name" value="PRK13905.1"/>
    <property type="match status" value="1"/>
</dbReference>
<evidence type="ECO:0000256" key="15">
    <source>
        <dbReference type="ARBA" id="ARBA00048914"/>
    </source>
</evidence>
<dbReference type="Pfam" id="PF02873">
    <property type="entry name" value="MurB_C"/>
    <property type="match status" value="1"/>
</dbReference>
<dbReference type="InterPro" id="IPR011601">
    <property type="entry name" value="MurB_C"/>
</dbReference>
<gene>
    <name evidence="16" type="primary">murB</name>
    <name evidence="18" type="ORF">C8P63_1342</name>
</gene>
<dbReference type="RefSeq" id="WP_108026120.1">
    <property type="nucleotide sequence ID" value="NZ_QBKR01000034.1"/>
</dbReference>
<keyword evidence="19" id="KW-1185">Reference proteome</keyword>
<keyword evidence="5 16" id="KW-0963">Cytoplasm</keyword>
<dbReference type="Pfam" id="PF01565">
    <property type="entry name" value="FAD_binding_4"/>
    <property type="match status" value="1"/>
</dbReference>
<dbReference type="NCBIfam" id="TIGR00179">
    <property type="entry name" value="murB"/>
    <property type="match status" value="1"/>
</dbReference>
<keyword evidence="13 16" id="KW-0131">Cell cycle</keyword>
<dbReference type="InterPro" id="IPR003170">
    <property type="entry name" value="MurB"/>
</dbReference>
<keyword evidence="8 16" id="KW-0274">FAD</keyword>
<sequence length="302" mass="32812">MEKIAQEIKELDVQDVRINEPLSRHTTWKVGGPADLLVYPRSKGELERAMSVIHRHGIPWRVIGRGSNLLVRDGGIRGAVIKMGNGLDHMQVDGDRVTAGGGYSFVKLSVMAAKHGLTGLEFAGGIPGTVGGAVFMNAGAHGSELSKVLESAEVLLESGEWAILDKEDLQFSYRTSILQKEKRGVVTEATFQLKEGDPKEVAAAMARFKDRRRRTQPLQYPCAGSVFRNPPGDHSGRLIEAAGLKGYRVGDAEVSTQHANFIINRGNATANDVLTLIEHIIRTIKQEYGVTLVPEVQVVGEG</sequence>
<dbReference type="EMBL" id="QBKR01000034">
    <property type="protein sequence ID" value="PTX51234.1"/>
    <property type="molecule type" value="Genomic_DNA"/>
</dbReference>
<evidence type="ECO:0000256" key="16">
    <source>
        <dbReference type="HAMAP-Rule" id="MF_00037"/>
    </source>
</evidence>
<dbReference type="HAMAP" id="MF_00037">
    <property type="entry name" value="MurB"/>
    <property type="match status" value="1"/>
</dbReference>
<dbReference type="SUPFAM" id="SSF56176">
    <property type="entry name" value="FAD-binding/transporter-associated domain-like"/>
    <property type="match status" value="1"/>
</dbReference>
<evidence type="ECO:0000256" key="4">
    <source>
        <dbReference type="ARBA" id="ARBA00004752"/>
    </source>
</evidence>
<dbReference type="GO" id="GO:0071949">
    <property type="term" value="F:FAD binding"/>
    <property type="evidence" value="ECO:0007669"/>
    <property type="project" value="InterPro"/>
</dbReference>
<evidence type="ECO:0000256" key="8">
    <source>
        <dbReference type="ARBA" id="ARBA00022827"/>
    </source>
</evidence>
<comment type="catalytic activity">
    <reaction evidence="15 16">
        <text>UDP-N-acetyl-alpha-D-muramate + NADP(+) = UDP-N-acetyl-3-O-(1-carboxyvinyl)-alpha-D-glucosamine + NADPH + H(+)</text>
        <dbReference type="Rhea" id="RHEA:12248"/>
        <dbReference type="ChEBI" id="CHEBI:15378"/>
        <dbReference type="ChEBI" id="CHEBI:57783"/>
        <dbReference type="ChEBI" id="CHEBI:58349"/>
        <dbReference type="ChEBI" id="CHEBI:68483"/>
        <dbReference type="ChEBI" id="CHEBI:70757"/>
        <dbReference type="EC" id="1.3.1.98"/>
    </reaction>
</comment>
<dbReference type="Gene3D" id="3.30.43.10">
    <property type="entry name" value="Uridine Diphospho-n-acetylenolpyruvylglucosamine Reductase, domain 2"/>
    <property type="match status" value="1"/>
</dbReference>
<evidence type="ECO:0000256" key="11">
    <source>
        <dbReference type="ARBA" id="ARBA00022984"/>
    </source>
</evidence>
<comment type="function">
    <text evidence="2 16">Cell wall formation.</text>
</comment>
<dbReference type="GO" id="GO:0009252">
    <property type="term" value="P:peptidoglycan biosynthetic process"/>
    <property type="evidence" value="ECO:0007669"/>
    <property type="project" value="UniProtKB-UniRule"/>
</dbReference>
<dbReference type="OrthoDB" id="9804753at2"/>
<evidence type="ECO:0000259" key="17">
    <source>
        <dbReference type="PROSITE" id="PS51387"/>
    </source>
</evidence>
<evidence type="ECO:0000256" key="9">
    <source>
        <dbReference type="ARBA" id="ARBA00022857"/>
    </source>
</evidence>
<evidence type="ECO:0000256" key="7">
    <source>
        <dbReference type="ARBA" id="ARBA00022630"/>
    </source>
</evidence>
<protein>
    <recommendedName>
        <fullName evidence="16">UDP-N-acetylenolpyruvoylglucosamine reductase</fullName>
        <ecNumber evidence="16">1.3.1.98</ecNumber>
    </recommendedName>
    <alternativeName>
        <fullName evidence="16">UDP-N-acetylmuramate dehydrogenase</fullName>
    </alternativeName>
</protein>
<dbReference type="SUPFAM" id="SSF56194">
    <property type="entry name" value="Uridine diphospho-N-Acetylenolpyruvylglucosamine reductase, MurB, C-terminal domain"/>
    <property type="match status" value="1"/>
</dbReference>
<keyword evidence="7 16" id="KW-0285">Flavoprotein</keyword>
<dbReference type="InterPro" id="IPR016169">
    <property type="entry name" value="FAD-bd_PCMH_sub2"/>
</dbReference>
<keyword evidence="6 16" id="KW-0132">Cell division</keyword>
<keyword evidence="10 16" id="KW-0133">Cell shape</keyword>
<dbReference type="InterPro" id="IPR016167">
    <property type="entry name" value="FAD-bd_PCMH_sub1"/>
</dbReference>
<dbReference type="AlphaFoldDB" id="A0A2T6B598"/>
<dbReference type="PANTHER" id="PTHR21071:SF5">
    <property type="entry name" value="UDP-N-ACETYLENOLPYRUVOYLGLUCOSAMINE REDUCTASE"/>
    <property type="match status" value="1"/>
</dbReference>
<evidence type="ECO:0000256" key="14">
    <source>
        <dbReference type="ARBA" id="ARBA00023316"/>
    </source>
</evidence>
<dbReference type="UniPathway" id="UPA00219"/>
<dbReference type="GO" id="GO:0071555">
    <property type="term" value="P:cell wall organization"/>
    <property type="evidence" value="ECO:0007669"/>
    <property type="project" value="UniProtKB-KW"/>
</dbReference>